<dbReference type="GO" id="GO:0006285">
    <property type="term" value="P:base-excision repair, AP site formation"/>
    <property type="evidence" value="ECO:0007669"/>
    <property type="project" value="TreeGrafter"/>
</dbReference>
<dbReference type="PANTHER" id="PTHR10242:SF7">
    <property type="entry name" value="HHH-GPD DOMAIN-CONTAINING PROTEIN"/>
    <property type="match status" value="1"/>
</dbReference>
<organism evidence="1 2">
    <name type="scientific">Thlaspi arvense</name>
    <name type="common">Field penny-cress</name>
    <dbReference type="NCBI Taxonomy" id="13288"/>
    <lineage>
        <taxon>Eukaryota</taxon>
        <taxon>Viridiplantae</taxon>
        <taxon>Streptophyta</taxon>
        <taxon>Embryophyta</taxon>
        <taxon>Tracheophyta</taxon>
        <taxon>Spermatophyta</taxon>
        <taxon>Magnoliopsida</taxon>
        <taxon>eudicotyledons</taxon>
        <taxon>Gunneridae</taxon>
        <taxon>Pentapetalae</taxon>
        <taxon>rosids</taxon>
        <taxon>malvids</taxon>
        <taxon>Brassicales</taxon>
        <taxon>Brassicaceae</taxon>
        <taxon>Thlaspideae</taxon>
        <taxon>Thlaspi</taxon>
    </lineage>
</organism>
<name>A0AAU9SLL8_THLAR</name>
<reference evidence="1 2" key="1">
    <citation type="submission" date="2022-03" db="EMBL/GenBank/DDBJ databases">
        <authorList>
            <person name="Nunn A."/>
            <person name="Chopra R."/>
            <person name="Nunn A."/>
            <person name="Contreras Garrido A."/>
        </authorList>
    </citation>
    <scope>NUCLEOTIDE SEQUENCE [LARGE SCALE GENOMIC DNA]</scope>
</reference>
<dbReference type="Gene3D" id="1.10.340.30">
    <property type="entry name" value="Hypothetical protein, domain 2"/>
    <property type="match status" value="1"/>
</dbReference>
<dbReference type="PANTHER" id="PTHR10242">
    <property type="entry name" value="8-OXOGUANINE DNA GLYCOSYLASE"/>
    <property type="match status" value="1"/>
</dbReference>
<protein>
    <recommendedName>
        <fullName evidence="3">HhH-GPD domain-containing protein</fullName>
    </recommendedName>
</protein>
<evidence type="ECO:0008006" key="3">
    <source>
        <dbReference type="Google" id="ProtNLM"/>
    </source>
</evidence>
<dbReference type="AlphaFoldDB" id="A0AAU9SLL8"/>
<dbReference type="EMBL" id="OU466861">
    <property type="protein sequence ID" value="CAH2065823.1"/>
    <property type="molecule type" value="Genomic_DNA"/>
</dbReference>
<evidence type="ECO:0000313" key="2">
    <source>
        <dbReference type="Proteomes" id="UP000836841"/>
    </source>
</evidence>
<dbReference type="Proteomes" id="UP000836841">
    <property type="component" value="Chromosome 5"/>
</dbReference>
<dbReference type="InterPro" id="IPR052054">
    <property type="entry name" value="Oxidative_DNA_repair_enzyme"/>
</dbReference>
<evidence type="ECO:0000313" key="1">
    <source>
        <dbReference type="EMBL" id="CAH2065823.1"/>
    </source>
</evidence>
<dbReference type="InterPro" id="IPR011257">
    <property type="entry name" value="DNA_glycosylase"/>
</dbReference>
<accession>A0AAU9SLL8</accession>
<sequence length="362" mass="41496">MNLRLQLRKFEETFDMEKAVCNHGFFMMAPNVWNHQRKSLSRPLTLSDSSSTNVTISHPRPHPFLVIQVHSINNISRADEEIILQQVARMLRISADDVCDVAEFQQLHDAAKMSGFGRIFRSPSLFEDMVKSILLCNTTWERTLDMVSKLCVLQSKLADGTVKSPLQSKKRKRVLRPASLQSKKRKRVLEPRKETIGNFPSAKEIASLDKYLINEHCKLGYRANWIVKLANMVESGSLNLEEIERRDVGAEQVFNQLIKLTGFGAFVTATVLMCIGHYRLVPSDTETLRLLQEVHGKEECSKETLEKVAQSFYERYSPFQSLAYWFDLIQNYETKLGKLSELSHCDYKRVGGCSFVKQLKAD</sequence>
<proteinExistence type="predicted"/>
<dbReference type="GO" id="GO:0005634">
    <property type="term" value="C:nucleus"/>
    <property type="evidence" value="ECO:0007669"/>
    <property type="project" value="TreeGrafter"/>
</dbReference>
<keyword evidence="2" id="KW-1185">Reference proteome</keyword>
<gene>
    <name evidence="1" type="ORF">TAV2_LOCUS15973</name>
</gene>
<dbReference type="GO" id="GO:0034039">
    <property type="term" value="F:8-oxo-7,8-dihydroguanine DNA N-glycosylase activity"/>
    <property type="evidence" value="ECO:0007669"/>
    <property type="project" value="TreeGrafter"/>
</dbReference>
<dbReference type="SUPFAM" id="SSF48150">
    <property type="entry name" value="DNA-glycosylase"/>
    <property type="match status" value="1"/>
</dbReference>